<comment type="caution">
    <text evidence="2">The sequence shown here is derived from an EMBL/GenBank/DDBJ whole genome shotgun (WGS) entry which is preliminary data.</text>
</comment>
<feature type="region of interest" description="Disordered" evidence="1">
    <location>
        <begin position="1"/>
        <end position="24"/>
    </location>
</feature>
<organism evidence="2 3">
    <name type="scientific">Roseovarius atlanticus</name>
    <dbReference type="NCBI Taxonomy" id="1641875"/>
    <lineage>
        <taxon>Bacteria</taxon>
        <taxon>Pseudomonadati</taxon>
        <taxon>Pseudomonadota</taxon>
        <taxon>Alphaproteobacteria</taxon>
        <taxon>Rhodobacterales</taxon>
        <taxon>Roseobacteraceae</taxon>
        <taxon>Roseovarius</taxon>
    </lineage>
</organism>
<keyword evidence="3" id="KW-1185">Reference proteome</keyword>
<gene>
    <name evidence="2" type="ORF">XM53_13385</name>
</gene>
<evidence type="ECO:0000313" key="3">
    <source>
        <dbReference type="Proteomes" id="UP000051295"/>
    </source>
</evidence>
<dbReference type="AlphaFoldDB" id="A0A0T5NT88"/>
<dbReference type="PATRIC" id="fig|1641875.4.peg.472"/>
<accession>A0A0T5NT88</accession>
<dbReference type="InterPro" id="IPR038666">
    <property type="entry name" value="SSP1_head-tail_sf"/>
</dbReference>
<dbReference type="Proteomes" id="UP000051295">
    <property type="component" value="Unassembled WGS sequence"/>
</dbReference>
<name>A0A0T5NT88_9RHOB</name>
<reference evidence="2 3" key="1">
    <citation type="submission" date="2015-04" db="EMBL/GenBank/DDBJ databases">
        <title>The draft genome sequence of Roseovarius sp.R12b.</title>
        <authorList>
            <person name="Li G."/>
            <person name="Lai Q."/>
            <person name="Shao Z."/>
            <person name="Yan P."/>
        </authorList>
    </citation>
    <scope>NUCLEOTIDE SEQUENCE [LARGE SCALE GENOMIC DNA]</scope>
    <source>
        <strain evidence="2 3">R12B</strain>
    </source>
</reference>
<sequence length="112" mass="12230">MNANDLNRQLLLQEPERSPDGAGGFTETWVTLGNLWANIRAGSGREATGEAVSLSKTTFRITVRAAPFSAPSRPKAGQRFRDGARVFAIEAVAEREPGERFLTCYCIEEVAT</sequence>
<dbReference type="EMBL" id="LAXJ01000013">
    <property type="protein sequence ID" value="KRS12044.1"/>
    <property type="molecule type" value="Genomic_DNA"/>
</dbReference>
<protein>
    <submittedName>
        <fullName evidence="2">Tail protein</fullName>
    </submittedName>
</protein>
<dbReference type="Gene3D" id="2.40.10.270">
    <property type="entry name" value="Bacteriophage SPP1 head-tail adaptor protein"/>
    <property type="match status" value="1"/>
</dbReference>
<proteinExistence type="predicted"/>
<evidence type="ECO:0000313" key="2">
    <source>
        <dbReference type="EMBL" id="KRS12044.1"/>
    </source>
</evidence>
<dbReference type="Pfam" id="PF05521">
    <property type="entry name" value="Phage_HCP"/>
    <property type="match status" value="1"/>
</dbReference>
<dbReference type="InterPro" id="IPR008767">
    <property type="entry name" value="Phage_SPP1_head-tail_adaptor"/>
</dbReference>
<evidence type="ECO:0000256" key="1">
    <source>
        <dbReference type="SAM" id="MobiDB-lite"/>
    </source>
</evidence>
<dbReference type="RefSeq" id="WP_057794139.1">
    <property type="nucleotide sequence ID" value="NZ_LAXJ01000013.1"/>
</dbReference>
<dbReference type="OrthoDB" id="7570189at2"/>
<dbReference type="STRING" id="1641875.XM53_13385"/>